<dbReference type="AlphaFoldDB" id="A0A7M5VBN3"/>
<evidence type="ECO:0008006" key="3">
    <source>
        <dbReference type="Google" id="ProtNLM"/>
    </source>
</evidence>
<dbReference type="Proteomes" id="UP000594262">
    <property type="component" value="Unplaced"/>
</dbReference>
<reference evidence="1" key="1">
    <citation type="submission" date="2021-01" db="UniProtKB">
        <authorList>
            <consortium name="EnsemblMetazoa"/>
        </authorList>
    </citation>
    <scope>IDENTIFICATION</scope>
</reference>
<accession>A0A7M5VBN3</accession>
<organism evidence="1 2">
    <name type="scientific">Clytia hemisphaerica</name>
    <dbReference type="NCBI Taxonomy" id="252671"/>
    <lineage>
        <taxon>Eukaryota</taxon>
        <taxon>Metazoa</taxon>
        <taxon>Cnidaria</taxon>
        <taxon>Hydrozoa</taxon>
        <taxon>Hydroidolina</taxon>
        <taxon>Leptothecata</taxon>
        <taxon>Obeliida</taxon>
        <taxon>Clytiidae</taxon>
        <taxon>Clytia</taxon>
    </lineage>
</organism>
<evidence type="ECO:0000313" key="2">
    <source>
        <dbReference type="Proteomes" id="UP000594262"/>
    </source>
</evidence>
<protein>
    <recommendedName>
        <fullName evidence="3">BTB domain-containing protein</fullName>
    </recommendedName>
</protein>
<evidence type="ECO:0000313" key="1">
    <source>
        <dbReference type="EnsemblMetazoa" id="CLYHEMP007832.1"/>
    </source>
</evidence>
<dbReference type="EnsemblMetazoa" id="CLYHEMT007832.1">
    <property type="protein sequence ID" value="CLYHEMP007832.1"/>
    <property type="gene ID" value="CLYHEMG007832"/>
</dbReference>
<proteinExistence type="predicted"/>
<sequence length="224" mass="25865">MDVISKDLLKQFVYMDSKVNLYAPDGSFEIPLSMTAAKLYSPVIKTALESPLSVSNGDQKDDSYESRITRSIAGSQGKKESKQVTSQLSGGNLRRIKVDEFDGKTVQIFIRCLQGQIDDTEVKSFDWKCVMEILKMFHFYEVDHMYDIFLKQAIQLMSNELIVEAVHFMEIYGFQESWCTRMVDLLYNNPATFNTQEWKDSILKCPHTQSRLQAFYIKRKLGYG</sequence>
<name>A0A7M5VBN3_9CNID</name>
<keyword evidence="2" id="KW-1185">Reference proteome</keyword>